<reference evidence="3 4" key="1">
    <citation type="journal article" date="2007" name="Nat. Biotechnol.">
        <title>Genome sequence of the lignocellulose-bioconverting and xylose-fermenting yeast Pichia stipitis.</title>
        <authorList>
            <person name="Jeffries T.W."/>
            <person name="Grigoriev I.V."/>
            <person name="Grimwood J."/>
            <person name="Laplaza J.M."/>
            <person name="Aerts A."/>
            <person name="Salamov A."/>
            <person name="Schmutz J."/>
            <person name="Lindquist E."/>
            <person name="Dehal P."/>
            <person name="Shapiro H."/>
            <person name="Jin Y.S."/>
            <person name="Passoth V."/>
            <person name="Richardson P.M."/>
        </authorList>
    </citation>
    <scope>NUCLEOTIDE SEQUENCE [LARGE SCALE GENOMIC DNA]</scope>
    <source>
        <strain evidence="4">ATCC 58785 / CBS 6054 / NBRC 10063 / NRRL Y-11545</strain>
    </source>
</reference>
<dbReference type="Proteomes" id="UP000002258">
    <property type="component" value="Chromosome 4"/>
</dbReference>
<dbReference type="GeneID" id="4838988"/>
<organism evidence="3 4">
    <name type="scientific">Scheffersomyces stipitis (strain ATCC 58785 / CBS 6054 / NBRC 10063 / NRRL Y-11545)</name>
    <name type="common">Yeast</name>
    <name type="synonym">Pichia stipitis</name>
    <dbReference type="NCBI Taxonomy" id="322104"/>
    <lineage>
        <taxon>Eukaryota</taxon>
        <taxon>Fungi</taxon>
        <taxon>Dikarya</taxon>
        <taxon>Ascomycota</taxon>
        <taxon>Saccharomycotina</taxon>
        <taxon>Pichiomycetes</taxon>
        <taxon>Debaryomycetaceae</taxon>
        <taxon>Scheffersomyces</taxon>
    </lineage>
</organism>
<evidence type="ECO:0000313" key="4">
    <source>
        <dbReference type="Proteomes" id="UP000002258"/>
    </source>
</evidence>
<feature type="region of interest" description="Disordered" evidence="2">
    <location>
        <begin position="24"/>
        <end position="58"/>
    </location>
</feature>
<evidence type="ECO:0000313" key="3">
    <source>
        <dbReference type="EMBL" id="ABN66050.2"/>
    </source>
</evidence>
<keyword evidence="4" id="KW-1185">Reference proteome</keyword>
<feature type="region of interest" description="Disordered" evidence="2">
    <location>
        <begin position="82"/>
        <end position="115"/>
    </location>
</feature>
<feature type="compositionally biased region" description="Acidic residues" evidence="2">
    <location>
        <begin position="221"/>
        <end position="234"/>
    </location>
</feature>
<dbReference type="InParanoid" id="A3LTD0"/>
<evidence type="ECO:0000256" key="1">
    <source>
        <dbReference type="SAM" id="Coils"/>
    </source>
</evidence>
<dbReference type="eggNOG" id="ENOG502T3ZQ">
    <property type="taxonomic scope" value="Eukaryota"/>
</dbReference>
<proteinExistence type="predicted"/>
<dbReference type="AlphaFoldDB" id="A3LTD0"/>
<evidence type="ECO:0000256" key="2">
    <source>
        <dbReference type="SAM" id="MobiDB-lite"/>
    </source>
</evidence>
<dbReference type="KEGG" id="pic:PICST_31363"/>
<feature type="compositionally biased region" description="Low complexity" evidence="2">
    <location>
        <begin position="85"/>
        <end position="95"/>
    </location>
</feature>
<dbReference type="RefSeq" id="XP_001384079.2">
    <property type="nucleotide sequence ID" value="XM_001384042.1"/>
</dbReference>
<sequence>MDDNLLEELEGLKNITKQPTAFKKKIISSKKSSQRTKLSFDDEEESGTEGSIQLPVLSRLDQPKVVSNRKNFQSVPVFTSKRAFSSKSGIRSQSSSEHEMELELDDDPENNPVVENPELLDASLREKLVVTPVPVVVQTKKYVPIETNRFEPLSDRQFKKQLKTEYADEYNYDDGTEKEQPKENEETDIVINTEDMMAEDEPLDLRQNTNFSINSDRYDFELDDDEDSDEEVDDSVSKRNKNKKVELREILTVEEQVTAMKNSIHQLEIAKLEQETKKKQLENDLETVRSKLDALRTELASL</sequence>
<feature type="compositionally biased region" description="Basic residues" evidence="2">
    <location>
        <begin position="24"/>
        <end position="34"/>
    </location>
</feature>
<feature type="region of interest" description="Disordered" evidence="2">
    <location>
        <begin position="220"/>
        <end position="240"/>
    </location>
</feature>
<dbReference type="OMA" id="QIFNHSE"/>
<gene>
    <name evidence="3" type="ORF">PICST_31363</name>
</gene>
<dbReference type="OrthoDB" id="10680131at2759"/>
<dbReference type="HOGENOM" id="CLU_077445_0_0_1"/>
<dbReference type="EMBL" id="CP000498">
    <property type="protein sequence ID" value="ABN66050.2"/>
    <property type="molecule type" value="Genomic_DNA"/>
</dbReference>
<protein>
    <submittedName>
        <fullName evidence="3">Uncharacterized protein</fullName>
    </submittedName>
</protein>
<name>A3LTD0_PICST</name>
<accession>A3LTD0</accession>
<feature type="coiled-coil region" evidence="1">
    <location>
        <begin position="262"/>
        <end position="298"/>
    </location>
</feature>
<keyword evidence="1" id="KW-0175">Coiled coil</keyword>